<feature type="region of interest" description="Disordered" evidence="1">
    <location>
        <begin position="1"/>
        <end position="22"/>
    </location>
</feature>
<dbReference type="RefSeq" id="WP_188522082.1">
    <property type="nucleotide sequence ID" value="NZ_BMDG01000002.1"/>
</dbReference>
<dbReference type="SUPFAM" id="SSF56601">
    <property type="entry name" value="beta-lactamase/transpeptidase-like"/>
    <property type="match status" value="1"/>
</dbReference>
<dbReference type="EMBL" id="BMDG01000002">
    <property type="protein sequence ID" value="GGI05189.1"/>
    <property type="molecule type" value="Genomic_DNA"/>
</dbReference>
<organism evidence="3 4">
    <name type="scientific">Isoptericola cucumis</name>
    <dbReference type="NCBI Taxonomy" id="1776856"/>
    <lineage>
        <taxon>Bacteria</taxon>
        <taxon>Bacillati</taxon>
        <taxon>Actinomycetota</taxon>
        <taxon>Actinomycetes</taxon>
        <taxon>Micrococcales</taxon>
        <taxon>Promicromonosporaceae</taxon>
        <taxon>Isoptericola</taxon>
    </lineage>
</organism>
<dbReference type="Proteomes" id="UP000632535">
    <property type="component" value="Unassembled WGS sequence"/>
</dbReference>
<comment type="caution">
    <text evidence="3">The sequence shown here is derived from an EMBL/GenBank/DDBJ whole genome shotgun (WGS) entry which is preliminary data.</text>
</comment>
<feature type="domain" description="Beta-lactamase-related" evidence="2">
    <location>
        <begin position="86"/>
        <end position="367"/>
    </location>
</feature>
<evidence type="ECO:0000313" key="4">
    <source>
        <dbReference type="Proteomes" id="UP000632535"/>
    </source>
</evidence>
<dbReference type="PANTHER" id="PTHR43283">
    <property type="entry name" value="BETA-LACTAMASE-RELATED"/>
    <property type="match status" value="1"/>
</dbReference>
<feature type="compositionally biased region" description="Low complexity" evidence="1">
    <location>
        <begin position="9"/>
        <end position="22"/>
    </location>
</feature>
<dbReference type="Pfam" id="PF00144">
    <property type="entry name" value="Beta-lactamase"/>
    <property type="match status" value="1"/>
</dbReference>
<dbReference type="PANTHER" id="PTHR43283:SF7">
    <property type="entry name" value="BETA-LACTAMASE-RELATED DOMAIN-CONTAINING PROTEIN"/>
    <property type="match status" value="1"/>
</dbReference>
<dbReference type="InterPro" id="IPR012338">
    <property type="entry name" value="Beta-lactam/transpept-like"/>
</dbReference>
<evidence type="ECO:0000259" key="2">
    <source>
        <dbReference type="Pfam" id="PF00144"/>
    </source>
</evidence>
<reference evidence="4" key="1">
    <citation type="journal article" date="2019" name="Int. J. Syst. Evol. Microbiol.">
        <title>The Global Catalogue of Microorganisms (GCM) 10K type strain sequencing project: providing services to taxonomists for standard genome sequencing and annotation.</title>
        <authorList>
            <consortium name="The Broad Institute Genomics Platform"/>
            <consortium name="The Broad Institute Genome Sequencing Center for Infectious Disease"/>
            <person name="Wu L."/>
            <person name="Ma J."/>
        </authorList>
    </citation>
    <scope>NUCLEOTIDE SEQUENCE [LARGE SCALE GENOMIC DNA]</scope>
    <source>
        <strain evidence="4">CCM 8653</strain>
    </source>
</reference>
<protein>
    <recommendedName>
        <fullName evidence="2">Beta-lactamase-related domain-containing protein</fullName>
    </recommendedName>
</protein>
<evidence type="ECO:0000313" key="3">
    <source>
        <dbReference type="EMBL" id="GGI05189.1"/>
    </source>
</evidence>
<evidence type="ECO:0000256" key="1">
    <source>
        <dbReference type="SAM" id="MobiDB-lite"/>
    </source>
</evidence>
<gene>
    <name evidence="3" type="ORF">GCM10007368_04910</name>
</gene>
<sequence>MSTESTVTPESPQSPEAAPPAERSVAALRFVDPHLPAGGSPALPHVRVAAPRPTRLPEAPRDLDVEVAGAGHLADLDRWRAETYATSLLVLDRGEVVHEWYADGLGPRTKFLGASMTKSLLATLVGRAVTEGDLTLADRVTDHVPELAGSGYDACTVTDVITMTTGLDWTEDHRDPAGPAARLVGAFRTGGSTRSQLAQTRSKHRPGTQWEYCTADSQVLDWVRERATGVPFADAVGRLWADLGCADEAVVGVDGDGVAMAGGGVAATARDWARVGLLALDGRVGGTPDGDRLLSAGWVAGDGVPPYPFLAPGRLPSAYTTHAGYSWHWWPLDREGRVLVADGSHGQFTLVDRDRGVVVVKTSLWPYADAWEDRHYRDLSYLGLQAIADAVARTRA</sequence>
<dbReference type="InterPro" id="IPR050789">
    <property type="entry name" value="Diverse_Enzym_Activities"/>
</dbReference>
<accession>A0ABQ2B0W6</accession>
<proteinExistence type="predicted"/>
<dbReference type="Gene3D" id="3.40.710.10">
    <property type="entry name" value="DD-peptidase/beta-lactamase superfamily"/>
    <property type="match status" value="1"/>
</dbReference>
<dbReference type="InterPro" id="IPR001466">
    <property type="entry name" value="Beta-lactam-related"/>
</dbReference>
<name>A0ABQ2B0W6_9MICO</name>
<keyword evidence="4" id="KW-1185">Reference proteome</keyword>